<dbReference type="InterPro" id="IPR020422">
    <property type="entry name" value="TYR_PHOSPHATASE_DUAL_dom"/>
</dbReference>
<evidence type="ECO:0000259" key="6">
    <source>
        <dbReference type="PROSITE" id="PS50054"/>
    </source>
</evidence>
<evidence type="ECO:0000256" key="4">
    <source>
        <dbReference type="ARBA" id="ARBA00047761"/>
    </source>
</evidence>
<dbReference type="InterPro" id="IPR000340">
    <property type="entry name" value="Dual-sp_phosphatase_cat-dom"/>
</dbReference>
<dbReference type="GO" id="GO:0004722">
    <property type="term" value="F:protein serine/threonine phosphatase activity"/>
    <property type="evidence" value="ECO:0007669"/>
    <property type="project" value="UniProtKB-EC"/>
</dbReference>
<organism evidence="8">
    <name type="scientific">seawater metagenome</name>
    <dbReference type="NCBI Taxonomy" id="1561972"/>
    <lineage>
        <taxon>unclassified sequences</taxon>
        <taxon>metagenomes</taxon>
        <taxon>ecological metagenomes</taxon>
    </lineage>
</organism>
<dbReference type="PROSITE" id="PS50056">
    <property type="entry name" value="TYR_PHOSPHATASE_2"/>
    <property type="match status" value="1"/>
</dbReference>
<keyword evidence="3" id="KW-0904">Protein phosphatase</keyword>
<comment type="similarity">
    <text evidence="1">Belongs to the protein-tyrosine phosphatase family. Non-receptor class dual specificity subfamily.</text>
</comment>
<dbReference type="GO" id="GO:0004725">
    <property type="term" value="F:protein tyrosine phosphatase activity"/>
    <property type="evidence" value="ECO:0007669"/>
    <property type="project" value="TreeGrafter"/>
</dbReference>
<dbReference type="PROSITE" id="PS50054">
    <property type="entry name" value="TYR_PHOSPHATASE_DUAL"/>
    <property type="match status" value="1"/>
</dbReference>
<evidence type="ECO:0000256" key="2">
    <source>
        <dbReference type="ARBA" id="ARBA00022801"/>
    </source>
</evidence>
<dbReference type="EMBL" id="CABVLZ010000004">
    <property type="protein sequence ID" value="VVU95476.1"/>
    <property type="molecule type" value="Genomic_DNA"/>
</dbReference>
<dbReference type="SUPFAM" id="SSF52799">
    <property type="entry name" value="(Phosphotyrosine protein) phosphatases II"/>
    <property type="match status" value="1"/>
</dbReference>
<dbReference type="Pfam" id="PF00782">
    <property type="entry name" value="DSPc"/>
    <property type="match status" value="1"/>
</dbReference>
<evidence type="ECO:0000256" key="3">
    <source>
        <dbReference type="ARBA" id="ARBA00022912"/>
    </source>
</evidence>
<dbReference type="SMART" id="SM00195">
    <property type="entry name" value="DSPc"/>
    <property type="match status" value="1"/>
</dbReference>
<dbReference type="GO" id="GO:0007165">
    <property type="term" value="P:signal transduction"/>
    <property type="evidence" value="ECO:0007669"/>
    <property type="project" value="TreeGrafter"/>
</dbReference>
<evidence type="ECO:0000256" key="5">
    <source>
        <dbReference type="ARBA" id="ARBA00048336"/>
    </source>
</evidence>
<accession>A0A5E8CJW9</accession>
<dbReference type="CDD" id="cd14498">
    <property type="entry name" value="DSP"/>
    <property type="match status" value="1"/>
</dbReference>
<proteinExistence type="inferred from homology"/>
<evidence type="ECO:0000259" key="7">
    <source>
        <dbReference type="PROSITE" id="PS50056"/>
    </source>
</evidence>
<comment type="catalytic activity">
    <reaction evidence="5">
        <text>O-phospho-L-threonyl-[protein] + H2O = L-threonyl-[protein] + phosphate</text>
        <dbReference type="Rhea" id="RHEA:47004"/>
        <dbReference type="Rhea" id="RHEA-COMP:11060"/>
        <dbReference type="Rhea" id="RHEA-COMP:11605"/>
        <dbReference type="ChEBI" id="CHEBI:15377"/>
        <dbReference type="ChEBI" id="CHEBI:30013"/>
        <dbReference type="ChEBI" id="CHEBI:43474"/>
        <dbReference type="ChEBI" id="CHEBI:61977"/>
        <dbReference type="EC" id="3.1.3.16"/>
    </reaction>
</comment>
<gene>
    <name evidence="8" type="ORF">CPAV1605_1227</name>
</gene>
<dbReference type="InterPro" id="IPR000387">
    <property type="entry name" value="Tyr_Pase_dom"/>
</dbReference>
<dbReference type="PANTHER" id="PTHR45948">
    <property type="entry name" value="DUAL SPECIFICITY PROTEIN PHOSPHATASE DDB_G0269404-RELATED"/>
    <property type="match status" value="1"/>
</dbReference>
<feature type="domain" description="Tyrosine-protein phosphatase" evidence="6">
    <location>
        <begin position="36"/>
        <end position="177"/>
    </location>
</feature>
<dbReference type="Gene3D" id="3.90.190.10">
    <property type="entry name" value="Protein tyrosine phosphatase superfamily"/>
    <property type="match status" value="1"/>
</dbReference>
<dbReference type="InterPro" id="IPR029021">
    <property type="entry name" value="Prot-tyrosine_phosphatase-like"/>
</dbReference>
<dbReference type="PANTHER" id="PTHR45948:SF2">
    <property type="entry name" value="DUAL SPECIFICITY PROTEIN PHOSPHATASE"/>
    <property type="match status" value="1"/>
</dbReference>
<keyword evidence="2" id="KW-0378">Hydrolase</keyword>
<sequence>MFTGLGKLIPIPIKDIYSGIRISLENNIVNLGDKYDISEISPNLFIGNISSSTNKDLLIQKGITHIISVLSSFNPPYLNDFYYHFVQCYDLEDQPLIEHFLNCNRLIDDVISHGGKVFIHCMSGRSRSVTIVMAYLMSHKNIHTDDLLKFIRTKREIAEPNPGFIKQLDLYYNTLYNPDNESEV</sequence>
<protein>
    <submittedName>
        <fullName evidence="8">Dual specificity phosphatase, catalytic domain</fullName>
    </submittedName>
</protein>
<feature type="domain" description="Tyrosine specific protein phosphatases" evidence="7">
    <location>
        <begin position="98"/>
        <end position="155"/>
    </location>
</feature>
<evidence type="ECO:0000313" key="8">
    <source>
        <dbReference type="EMBL" id="VVU95476.1"/>
    </source>
</evidence>
<evidence type="ECO:0000256" key="1">
    <source>
        <dbReference type="ARBA" id="ARBA00008601"/>
    </source>
</evidence>
<dbReference type="GO" id="GO:0005829">
    <property type="term" value="C:cytosol"/>
    <property type="evidence" value="ECO:0007669"/>
    <property type="project" value="TreeGrafter"/>
</dbReference>
<dbReference type="AlphaFoldDB" id="A0A5E8CJW9"/>
<reference evidence="8" key="1">
    <citation type="submission" date="2019-09" db="EMBL/GenBank/DDBJ databases">
        <authorList>
            <person name="Needham M D."/>
        </authorList>
    </citation>
    <scope>NUCLEOTIDE SEQUENCE</scope>
</reference>
<comment type="catalytic activity">
    <reaction evidence="4">
        <text>O-phospho-L-seryl-[protein] + H2O = L-seryl-[protein] + phosphate</text>
        <dbReference type="Rhea" id="RHEA:20629"/>
        <dbReference type="Rhea" id="RHEA-COMP:9863"/>
        <dbReference type="Rhea" id="RHEA-COMP:11604"/>
        <dbReference type="ChEBI" id="CHEBI:15377"/>
        <dbReference type="ChEBI" id="CHEBI:29999"/>
        <dbReference type="ChEBI" id="CHEBI:43474"/>
        <dbReference type="ChEBI" id="CHEBI:83421"/>
        <dbReference type="EC" id="3.1.3.16"/>
    </reaction>
</comment>
<name>A0A5E8CJW9_9ZZZZ</name>